<reference evidence="1 2" key="1">
    <citation type="submission" date="2017-08" db="EMBL/GenBank/DDBJ databases">
        <title>Lysobacter sylvestris genome.</title>
        <authorList>
            <person name="Zhang D.-C."/>
            <person name="Albuquerque L."/>
            <person name="Franca L."/>
            <person name="Froufe H.J.C."/>
            <person name="Barroso C."/>
            <person name="Egas C."/>
            <person name="Da Costa M."/>
            <person name="Margesin R."/>
        </authorList>
    </citation>
    <scope>NUCLEOTIDE SEQUENCE [LARGE SCALE GENOMIC DNA]</scope>
    <source>
        <strain evidence="1 2">AM20-91</strain>
    </source>
</reference>
<dbReference type="RefSeq" id="WP_165782369.1">
    <property type="nucleotide sequence ID" value="NZ_NPZB01000001.1"/>
</dbReference>
<dbReference type="Proteomes" id="UP000236220">
    <property type="component" value="Unassembled WGS sequence"/>
</dbReference>
<evidence type="ECO:0008006" key="3">
    <source>
        <dbReference type="Google" id="ProtNLM"/>
    </source>
</evidence>
<protein>
    <recommendedName>
        <fullName evidence="3">MltA-interacting protein MipA</fullName>
    </recommendedName>
</protein>
<dbReference type="EMBL" id="NPZB01000001">
    <property type="protein sequence ID" value="PNS09077.1"/>
    <property type="molecule type" value="Genomic_DNA"/>
</dbReference>
<sequence>MPRILHHSLLAITFAGCGSLVQAQEAVKDAATAPVYAIGAGAQRLPAWLGAKHQRTQALPFFDIELPGKAELSSVDGLTVDVLRGKHWHGGLYADIVWGRTRSDLGPQLAPVVKRINDRLVAGGYLEHEFNKTFTIGGRAIHELGGGGAYADLYADVTLPKVFTHVDHGLEFSARAANAASNRERFGLDPTQATQLNLTPWRPGASWQQAAVQYQIFVPTSEHTGIAANIEYSRLLGEPASSLLLKSFGQRNQISEGIAFVYHF</sequence>
<evidence type="ECO:0000313" key="2">
    <source>
        <dbReference type="Proteomes" id="UP000236220"/>
    </source>
</evidence>
<comment type="caution">
    <text evidence="1">The sequence shown here is derived from an EMBL/GenBank/DDBJ whole genome shotgun (WGS) entry which is preliminary data.</text>
</comment>
<dbReference type="PROSITE" id="PS51257">
    <property type="entry name" value="PROKAR_LIPOPROTEIN"/>
    <property type="match status" value="1"/>
</dbReference>
<name>A0A2K1Q297_9GAMM</name>
<organism evidence="1 2">
    <name type="scientific">Solilutibacter silvestris</name>
    <dbReference type="NCBI Taxonomy" id="1645665"/>
    <lineage>
        <taxon>Bacteria</taxon>
        <taxon>Pseudomonadati</taxon>
        <taxon>Pseudomonadota</taxon>
        <taxon>Gammaproteobacteria</taxon>
        <taxon>Lysobacterales</taxon>
        <taxon>Lysobacteraceae</taxon>
        <taxon>Solilutibacter</taxon>
    </lineage>
</organism>
<dbReference type="Pfam" id="PF06629">
    <property type="entry name" value="MipA"/>
    <property type="match status" value="1"/>
</dbReference>
<keyword evidence="2" id="KW-1185">Reference proteome</keyword>
<accession>A0A2K1Q297</accession>
<gene>
    <name evidence="1" type="ORF">Lysil_0706</name>
</gene>
<dbReference type="InterPro" id="IPR010583">
    <property type="entry name" value="MipA"/>
</dbReference>
<dbReference type="AlphaFoldDB" id="A0A2K1Q297"/>
<proteinExistence type="predicted"/>
<evidence type="ECO:0000313" key="1">
    <source>
        <dbReference type="EMBL" id="PNS09077.1"/>
    </source>
</evidence>